<dbReference type="AlphaFoldDB" id="A0A285NM42"/>
<dbReference type="EMBL" id="OBEI01000011">
    <property type="protein sequence ID" value="SNZ10539.1"/>
    <property type="molecule type" value="Genomic_DNA"/>
</dbReference>
<dbReference type="GO" id="GO:0006021">
    <property type="term" value="P:inositol biosynthetic process"/>
    <property type="evidence" value="ECO:0007669"/>
    <property type="project" value="InterPro"/>
</dbReference>
<dbReference type="Gene3D" id="3.30.360.10">
    <property type="entry name" value="Dihydrodipicolinate Reductase, domain 2"/>
    <property type="match status" value="1"/>
</dbReference>
<dbReference type="InterPro" id="IPR002587">
    <property type="entry name" value="Myo-inos-1-P_Synthase"/>
</dbReference>
<reference evidence="4" key="1">
    <citation type="submission" date="2017-09" db="EMBL/GenBank/DDBJ databases">
        <authorList>
            <person name="Varghese N."/>
            <person name="Submissions S."/>
        </authorList>
    </citation>
    <scope>NUCLEOTIDE SEQUENCE [LARGE SCALE GENOMIC DNA]</scope>
    <source>
        <strain evidence="4">DSM 15103</strain>
    </source>
</reference>
<accession>A0A285NM42</accession>
<dbReference type="PANTHER" id="PTHR43125:SF1">
    <property type="entry name" value="INOSITOL-3-PHOSPHATE SYNTHASE"/>
    <property type="match status" value="1"/>
</dbReference>
<dbReference type="SUPFAM" id="SSF55347">
    <property type="entry name" value="Glyceraldehyde-3-phosphate dehydrogenase-like, C-terminal domain"/>
    <property type="match status" value="1"/>
</dbReference>
<feature type="domain" description="Myo-inositol-1-phosphate synthase GAPDH-like" evidence="2">
    <location>
        <begin position="201"/>
        <end position="309"/>
    </location>
</feature>
<dbReference type="InterPro" id="IPR036291">
    <property type="entry name" value="NAD(P)-bd_dom_sf"/>
</dbReference>
<dbReference type="PANTHER" id="PTHR43125">
    <property type="entry name" value="INOSITOL-3-PHOSPHATE SYNTHASE"/>
    <property type="match status" value="1"/>
</dbReference>
<evidence type="ECO:0000313" key="3">
    <source>
        <dbReference type="EMBL" id="SNZ10539.1"/>
    </source>
</evidence>
<dbReference type="InterPro" id="IPR052199">
    <property type="entry name" value="MIPS"/>
</dbReference>
<gene>
    <name evidence="3" type="ORF">SAMN06265182_1877</name>
</gene>
<evidence type="ECO:0000259" key="2">
    <source>
        <dbReference type="Pfam" id="PF01658"/>
    </source>
</evidence>
<dbReference type="GO" id="GO:0004512">
    <property type="term" value="F:inositol-3-phosphate synthase activity"/>
    <property type="evidence" value="ECO:0007669"/>
    <property type="project" value="InterPro"/>
</dbReference>
<dbReference type="SUPFAM" id="SSF51735">
    <property type="entry name" value="NAD(P)-binding Rossmann-fold domains"/>
    <property type="match status" value="1"/>
</dbReference>
<protein>
    <submittedName>
        <fullName evidence="3">Myo-inositol-1-phosphate synthase</fullName>
    </submittedName>
</protein>
<sequence length="369" mass="41021">MSEKKVKVAIAGVGNCASALIQGIYYYKNKQNIEASGLMHEDIGGYKPWDIEIVAAWDIDERKVGYDVSEAIFNPPNCTAIFQRDIPKTGVKVRKGKVLDGFPEHMKNYPPENAFVLSDAREDSVDTVAKVLMESGADVLINYVPVGAEMAARYYAEACLKAGVAFINCMPTFIVSDDEWAKKFEAEGIPAVGDDIKSQVGATITHRVLTQLLLDRGVKIDRTYQLNVGGNTDFLNMLERSRLATKKKSKTEAVSSLIPYGMDPRNIHIGPSDYVPWLKDRKVAFIRLEGRLFGDVPMHIELRLDVEDSPNSAGVAIDAIRCAKLAQDRGIGGPLYSISAYTMKHPPIQYKDWQAREMVEEFIAGIRER</sequence>
<organism evidence="3 4">
    <name type="scientific">Persephonella hydrogeniphila</name>
    <dbReference type="NCBI Taxonomy" id="198703"/>
    <lineage>
        <taxon>Bacteria</taxon>
        <taxon>Pseudomonadati</taxon>
        <taxon>Aquificota</taxon>
        <taxon>Aquificia</taxon>
        <taxon>Aquificales</taxon>
        <taxon>Hydrogenothermaceae</taxon>
        <taxon>Persephonella</taxon>
    </lineage>
</organism>
<dbReference type="InterPro" id="IPR013021">
    <property type="entry name" value="Myo-inos-1-P_Synthase_GAPDH"/>
</dbReference>
<proteinExistence type="inferred from homology"/>
<name>A0A285NM42_9AQUI</name>
<dbReference type="Pfam" id="PF01658">
    <property type="entry name" value="Inos-1-P_synth"/>
    <property type="match status" value="1"/>
</dbReference>
<keyword evidence="4" id="KW-1185">Reference proteome</keyword>
<dbReference type="RefSeq" id="WP_097001031.1">
    <property type="nucleotide sequence ID" value="NZ_OBEI01000011.1"/>
</dbReference>
<comment type="similarity">
    <text evidence="1">Belongs to the myo-inositol 1-phosphate synthase family.</text>
</comment>
<dbReference type="Gene3D" id="3.40.50.720">
    <property type="entry name" value="NAD(P)-binding Rossmann-like Domain"/>
    <property type="match status" value="1"/>
</dbReference>
<evidence type="ECO:0000313" key="4">
    <source>
        <dbReference type="Proteomes" id="UP000219036"/>
    </source>
</evidence>
<dbReference type="OrthoDB" id="9766811at2"/>
<dbReference type="GO" id="GO:0008654">
    <property type="term" value="P:phospholipid biosynthetic process"/>
    <property type="evidence" value="ECO:0007669"/>
    <property type="project" value="InterPro"/>
</dbReference>
<evidence type="ECO:0000256" key="1">
    <source>
        <dbReference type="ARBA" id="ARBA00010813"/>
    </source>
</evidence>
<dbReference type="PIRSF" id="PIRSF015578">
    <property type="entry name" value="Myoinos-ppht_syn"/>
    <property type="match status" value="1"/>
</dbReference>
<dbReference type="Proteomes" id="UP000219036">
    <property type="component" value="Unassembled WGS sequence"/>
</dbReference>